<name>A0A177ER81_9EURO</name>
<dbReference type="GeneID" id="34607155"/>
<evidence type="ECO:0000256" key="1">
    <source>
        <dbReference type="SAM" id="MobiDB-lite"/>
    </source>
</evidence>
<evidence type="ECO:0000313" key="2">
    <source>
        <dbReference type="EMBL" id="OAG33810.1"/>
    </source>
</evidence>
<protein>
    <submittedName>
        <fullName evidence="2">Uncharacterized protein</fullName>
    </submittedName>
</protein>
<dbReference type="AlphaFoldDB" id="A0A177ER81"/>
<dbReference type="EMBL" id="LVKK01000224">
    <property type="protein sequence ID" value="OAG33810.1"/>
    <property type="molecule type" value="Genomic_DNA"/>
</dbReference>
<feature type="region of interest" description="Disordered" evidence="1">
    <location>
        <begin position="132"/>
        <end position="161"/>
    </location>
</feature>
<gene>
    <name evidence="2" type="ORF">AYO21_12095</name>
</gene>
<keyword evidence="3" id="KW-1185">Reference proteome</keyword>
<sequence length="161" mass="17325">MAPIPNRSNNGDNFRCDGYPRPGGMSQTQMVHHYLVHESLFHLQRAQMALGRGRNLMLQLLQIEKDAGRNGDDLSMMCNQMAASNGKLQDMMASVTQMAEGLVQRSVYAARLAQQANTNGVVAVNGTHVHSAEAATAETEEASTLNGSGERGPNGALAEEE</sequence>
<comment type="caution">
    <text evidence="2">The sequence shown here is derived from an EMBL/GenBank/DDBJ whole genome shotgun (WGS) entry which is preliminary data.</text>
</comment>
<dbReference type="RefSeq" id="XP_022505762.1">
    <property type="nucleotide sequence ID" value="XM_022661928.1"/>
</dbReference>
<feature type="region of interest" description="Disordered" evidence="1">
    <location>
        <begin position="1"/>
        <end position="22"/>
    </location>
</feature>
<reference evidence="2 3" key="1">
    <citation type="submission" date="2016-03" db="EMBL/GenBank/DDBJ databases">
        <title>Draft genome sequence of the Fonsecaea monophora CBS 269.37.</title>
        <authorList>
            <person name="Bombassaro A."/>
            <person name="Vinicius W.A."/>
            <person name="De Hoog S."/>
            <person name="Sun J."/>
            <person name="Souza E.M."/>
            <person name="Raittz R.T."/>
            <person name="Costa F."/>
            <person name="Leao A.C."/>
            <person name="Tadra-Sfeir M.Z."/>
            <person name="Baura V."/>
            <person name="Balsanelli E."/>
            <person name="Pedrosa F.O."/>
            <person name="Moreno L.F."/>
            <person name="Steffens M.B."/>
            <person name="Xi L."/>
            <person name="Bocca A.L."/>
            <person name="Felipe M.S."/>
            <person name="Teixeira M."/>
            <person name="Telles Filho F.Q."/>
            <person name="Azevedo C.M."/>
            <person name="Gomes R."/>
            <person name="Vicente V.A."/>
        </authorList>
    </citation>
    <scope>NUCLEOTIDE SEQUENCE [LARGE SCALE GENOMIC DNA]</scope>
    <source>
        <strain evidence="2 3">CBS 269.37</strain>
    </source>
</reference>
<evidence type="ECO:0000313" key="3">
    <source>
        <dbReference type="Proteomes" id="UP000077002"/>
    </source>
</evidence>
<organism evidence="2 3">
    <name type="scientific">Fonsecaea monophora</name>
    <dbReference type="NCBI Taxonomy" id="254056"/>
    <lineage>
        <taxon>Eukaryota</taxon>
        <taxon>Fungi</taxon>
        <taxon>Dikarya</taxon>
        <taxon>Ascomycota</taxon>
        <taxon>Pezizomycotina</taxon>
        <taxon>Eurotiomycetes</taxon>
        <taxon>Chaetothyriomycetidae</taxon>
        <taxon>Chaetothyriales</taxon>
        <taxon>Herpotrichiellaceae</taxon>
        <taxon>Fonsecaea</taxon>
    </lineage>
</organism>
<feature type="compositionally biased region" description="Polar residues" evidence="1">
    <location>
        <begin position="1"/>
        <end position="12"/>
    </location>
</feature>
<accession>A0A177ER81</accession>
<dbReference type="Proteomes" id="UP000077002">
    <property type="component" value="Unassembled WGS sequence"/>
</dbReference>
<proteinExistence type="predicted"/>